<gene>
    <name evidence="1" type="ORF">J3U87_34320</name>
</gene>
<evidence type="ECO:0000313" key="1">
    <source>
        <dbReference type="EMBL" id="QTD50690.1"/>
    </source>
</evidence>
<proteinExistence type="predicted"/>
<evidence type="ECO:0000313" key="2">
    <source>
        <dbReference type="Proteomes" id="UP000663929"/>
    </source>
</evidence>
<reference evidence="1" key="1">
    <citation type="submission" date="2021-03" db="EMBL/GenBank/DDBJ databases">
        <title>Acanthopleuribacteraceae sp. M133.</title>
        <authorList>
            <person name="Wang G."/>
        </authorList>
    </citation>
    <scope>NUCLEOTIDE SEQUENCE</scope>
    <source>
        <strain evidence="1">M133</strain>
    </source>
</reference>
<name>A0A8A4TMA2_SULCO</name>
<accession>A0A8A4TMA2</accession>
<keyword evidence="2" id="KW-1185">Reference proteome</keyword>
<protein>
    <submittedName>
        <fullName evidence="1">Uncharacterized protein</fullName>
    </submittedName>
</protein>
<dbReference type="AlphaFoldDB" id="A0A8A4TMA2"/>
<sequence length="124" mass="14384">MNEQRRAYMAGYRRRYRRLNKQVNVVFARGEFTNLARAAKQRKMSISEFIRTAAAKEMAHRRETPPEVVAEWVRLNTAVREVVNAIREIAQHAPQVAYVVDDGRVFALLKNLMDELRALAEKPS</sequence>
<dbReference type="RefSeq" id="WP_237380599.1">
    <property type="nucleotide sequence ID" value="NZ_CP071793.1"/>
</dbReference>
<dbReference type="KEGG" id="scor:J3U87_34320"/>
<organism evidence="1 2">
    <name type="scientific">Sulfidibacter corallicola</name>
    <dbReference type="NCBI Taxonomy" id="2818388"/>
    <lineage>
        <taxon>Bacteria</taxon>
        <taxon>Pseudomonadati</taxon>
        <taxon>Acidobacteriota</taxon>
        <taxon>Holophagae</taxon>
        <taxon>Acanthopleuribacterales</taxon>
        <taxon>Acanthopleuribacteraceae</taxon>
        <taxon>Sulfidibacter</taxon>
    </lineage>
</organism>
<dbReference type="EMBL" id="CP071793">
    <property type="protein sequence ID" value="QTD50690.1"/>
    <property type="molecule type" value="Genomic_DNA"/>
</dbReference>
<dbReference type="Proteomes" id="UP000663929">
    <property type="component" value="Chromosome"/>
</dbReference>